<evidence type="ECO:0000256" key="1">
    <source>
        <dbReference type="ARBA" id="ARBA00022679"/>
    </source>
</evidence>
<dbReference type="PROSITE" id="PS51186">
    <property type="entry name" value="GNAT"/>
    <property type="match status" value="1"/>
</dbReference>
<sequence>MGISITALEPNDQTAVDAAYLIGAAVTDADAPDLPPYCRRRFEALVRHPMPGLVVHWAVARLDGVPAGWLRLELPQLDNTDNAVAELVVHPAYRRRGVGRALHEHGVRLLRDAGRKRVVGEVVSALPGGPARDPAGAAFAAVVGARPALAAVRRRLDTTTLDRAALDTLLAGARSAAAGYRAVRWQQSTPEEYVDDVAYLEGRLMTDAPLGDLEWEQERVDADRIRGIERALDLRGSRRYHVAAVDEGSGRLVAWSMLSLGASAAWHAWQQITIVDPAHRGHRLGLLTKIENLGHALAYEPALRAIDTFNAAENEHMIRINEQLGFRPVDASTEWQLAL</sequence>
<comment type="caution">
    <text evidence="4">The sequence shown here is derived from an EMBL/GenBank/DDBJ whole genome shotgun (WGS) entry which is preliminary data.</text>
</comment>
<dbReference type="CDD" id="cd04301">
    <property type="entry name" value="NAT_SF"/>
    <property type="match status" value="1"/>
</dbReference>
<dbReference type="AlphaFoldDB" id="A0A561WGY7"/>
<keyword evidence="2" id="KW-0012">Acyltransferase</keyword>
<dbReference type="Pfam" id="PF00583">
    <property type="entry name" value="Acetyltransf_1"/>
    <property type="match status" value="1"/>
</dbReference>
<dbReference type="GO" id="GO:0016747">
    <property type="term" value="F:acyltransferase activity, transferring groups other than amino-acyl groups"/>
    <property type="evidence" value="ECO:0007669"/>
    <property type="project" value="InterPro"/>
</dbReference>
<dbReference type="RefSeq" id="WP_154941533.1">
    <property type="nucleotide sequence ID" value="NZ_VIXA01000002.1"/>
</dbReference>
<dbReference type="SUPFAM" id="SSF55729">
    <property type="entry name" value="Acyl-CoA N-acyltransferases (Nat)"/>
    <property type="match status" value="2"/>
</dbReference>
<feature type="domain" description="N-acetyltransferase" evidence="3">
    <location>
        <begin position="3"/>
        <end position="206"/>
    </location>
</feature>
<gene>
    <name evidence="4" type="ORF">FHX75_121624</name>
</gene>
<evidence type="ECO:0000256" key="2">
    <source>
        <dbReference type="ARBA" id="ARBA00023315"/>
    </source>
</evidence>
<evidence type="ECO:0000313" key="5">
    <source>
        <dbReference type="Proteomes" id="UP000319927"/>
    </source>
</evidence>
<proteinExistence type="predicted"/>
<dbReference type="EMBL" id="VIXA01000002">
    <property type="protein sequence ID" value="TWG23078.1"/>
    <property type="molecule type" value="Genomic_DNA"/>
</dbReference>
<evidence type="ECO:0000313" key="4">
    <source>
        <dbReference type="EMBL" id="TWG23078.1"/>
    </source>
</evidence>
<dbReference type="Proteomes" id="UP000319927">
    <property type="component" value="Unassembled WGS sequence"/>
</dbReference>
<dbReference type="OrthoDB" id="4119890at2"/>
<dbReference type="InterPro" id="IPR050832">
    <property type="entry name" value="Bact_Acetyltransf"/>
</dbReference>
<protein>
    <submittedName>
        <fullName evidence="4">Acetyltransferase (GNAT) family protein</fullName>
    </submittedName>
</protein>
<dbReference type="PANTHER" id="PTHR43877">
    <property type="entry name" value="AMINOALKYLPHOSPHONATE N-ACETYLTRANSFERASE-RELATED-RELATED"/>
    <property type="match status" value="1"/>
</dbReference>
<dbReference type="InterPro" id="IPR016181">
    <property type="entry name" value="Acyl_CoA_acyltransferase"/>
</dbReference>
<evidence type="ECO:0000259" key="3">
    <source>
        <dbReference type="PROSITE" id="PS51186"/>
    </source>
</evidence>
<dbReference type="Gene3D" id="3.40.630.30">
    <property type="match status" value="1"/>
</dbReference>
<organism evidence="4 5">
    <name type="scientific">Micromonospora palomenae</name>
    <dbReference type="NCBI Taxonomy" id="1461247"/>
    <lineage>
        <taxon>Bacteria</taxon>
        <taxon>Bacillati</taxon>
        <taxon>Actinomycetota</taxon>
        <taxon>Actinomycetes</taxon>
        <taxon>Micromonosporales</taxon>
        <taxon>Micromonosporaceae</taxon>
        <taxon>Micromonospora</taxon>
    </lineage>
</organism>
<name>A0A561WGY7_9ACTN</name>
<keyword evidence="5" id="KW-1185">Reference proteome</keyword>
<keyword evidence="1 4" id="KW-0808">Transferase</keyword>
<dbReference type="InterPro" id="IPR000182">
    <property type="entry name" value="GNAT_dom"/>
</dbReference>
<accession>A0A561WGY7</accession>
<reference evidence="4 5" key="1">
    <citation type="submission" date="2019-06" db="EMBL/GenBank/DDBJ databases">
        <title>Sequencing the genomes of 1000 actinobacteria strains.</title>
        <authorList>
            <person name="Klenk H.-P."/>
        </authorList>
    </citation>
    <scope>NUCLEOTIDE SEQUENCE [LARGE SCALE GENOMIC DNA]</scope>
    <source>
        <strain evidence="4 5">DSM 102131</strain>
    </source>
</reference>